<keyword evidence="1" id="KW-0732">Signal</keyword>
<evidence type="ECO:0000313" key="3">
    <source>
        <dbReference type="EMBL" id="GGX75429.1"/>
    </source>
</evidence>
<dbReference type="Proteomes" id="UP000600865">
    <property type="component" value="Unassembled WGS sequence"/>
</dbReference>
<proteinExistence type="predicted"/>
<comment type="caution">
    <text evidence="3">The sequence shown here is derived from an EMBL/GenBank/DDBJ whole genome shotgun (WGS) entry which is preliminary data.</text>
</comment>
<evidence type="ECO:0000259" key="2">
    <source>
        <dbReference type="PROSITE" id="PS50914"/>
    </source>
</evidence>
<evidence type="ECO:0000256" key="1">
    <source>
        <dbReference type="SAM" id="SignalP"/>
    </source>
</evidence>
<feature type="chain" id="PRO_5037494544" description="BON domain-containing protein" evidence="1">
    <location>
        <begin position="26"/>
        <end position="321"/>
    </location>
</feature>
<feature type="domain" description="BON" evidence="2">
    <location>
        <begin position="117"/>
        <end position="185"/>
    </location>
</feature>
<feature type="domain" description="BON" evidence="2">
    <location>
        <begin position="40"/>
        <end position="108"/>
    </location>
</feature>
<name>A0A918KSI9_9PROT</name>
<dbReference type="PANTHER" id="PTHR34606:SF15">
    <property type="entry name" value="BON DOMAIN-CONTAINING PROTEIN"/>
    <property type="match status" value="1"/>
</dbReference>
<feature type="signal peptide" evidence="1">
    <location>
        <begin position="1"/>
        <end position="25"/>
    </location>
</feature>
<dbReference type="InterPro" id="IPR014004">
    <property type="entry name" value="Transpt-assoc_nodulatn_dom_bac"/>
</dbReference>
<sequence>MKHLIRPSFALFLAATLSGCAVATAGVTKGDERSFVRSVKDVNAGRVIEARMTRALDFNLKGVDVEVAEGIVLLSGNVPTQKDKIEAARIAWSARGIQQVGNEVLIKGKQSFVRNAKDGILEKSVRARLTADKLVKARNYNVETHDGIVYLMGVARTDQELKRAAEIAATTRGTRQVISYARIADLPASKRLELQAKADAIITPRRQLPSILQVAPDGPLPQAPTYQAPSYDAQGPAPITNVPLNQPIPFNAPTAPQHIEMGERLGKELPTDDELGAYRTGQAGEAVSVIESAPYYVDPDTGKEIPIRYDADGNMLPLVIR</sequence>
<dbReference type="InterPro" id="IPR051686">
    <property type="entry name" value="Lipoprotein_DolP"/>
</dbReference>
<dbReference type="InterPro" id="IPR007055">
    <property type="entry name" value="BON_dom"/>
</dbReference>
<gene>
    <name evidence="3" type="ORF">GCM10011309_27070</name>
</gene>
<dbReference type="AlphaFoldDB" id="A0A918KSI9"/>
<dbReference type="PROSITE" id="PS51257">
    <property type="entry name" value="PROKAR_LIPOPROTEIN"/>
    <property type="match status" value="1"/>
</dbReference>
<dbReference type="Gene3D" id="3.30.1340.30">
    <property type="match status" value="1"/>
</dbReference>
<dbReference type="PANTHER" id="PTHR34606">
    <property type="entry name" value="BON DOMAIN-CONTAINING PROTEIN"/>
    <property type="match status" value="1"/>
</dbReference>
<reference evidence="3 4" key="1">
    <citation type="journal article" date="2014" name="Int. J. Syst. Evol. Microbiol.">
        <title>Complete genome sequence of Corynebacterium casei LMG S-19264T (=DSM 44701T), isolated from a smear-ripened cheese.</title>
        <authorList>
            <consortium name="US DOE Joint Genome Institute (JGI-PGF)"/>
            <person name="Walter F."/>
            <person name="Albersmeier A."/>
            <person name="Kalinowski J."/>
            <person name="Ruckert C."/>
        </authorList>
    </citation>
    <scope>NUCLEOTIDE SEQUENCE [LARGE SCALE GENOMIC DNA]</scope>
    <source>
        <strain evidence="3 4">KCTC 23968</strain>
    </source>
</reference>
<keyword evidence="4" id="KW-1185">Reference proteome</keyword>
<protein>
    <recommendedName>
        <fullName evidence="2">BON domain-containing protein</fullName>
    </recommendedName>
</protein>
<organism evidence="3 4">
    <name type="scientific">Litorimonas cladophorae</name>
    <dbReference type="NCBI Taxonomy" id="1220491"/>
    <lineage>
        <taxon>Bacteria</taxon>
        <taxon>Pseudomonadati</taxon>
        <taxon>Pseudomonadota</taxon>
        <taxon>Alphaproteobacteria</taxon>
        <taxon>Maricaulales</taxon>
        <taxon>Robiginitomaculaceae</taxon>
    </lineage>
</organism>
<accession>A0A918KSI9</accession>
<dbReference type="PROSITE" id="PS50914">
    <property type="entry name" value="BON"/>
    <property type="match status" value="2"/>
</dbReference>
<dbReference type="SMART" id="SM00749">
    <property type="entry name" value="BON"/>
    <property type="match status" value="2"/>
</dbReference>
<dbReference type="EMBL" id="BMYV01000003">
    <property type="protein sequence ID" value="GGX75429.1"/>
    <property type="molecule type" value="Genomic_DNA"/>
</dbReference>
<evidence type="ECO:0000313" key="4">
    <source>
        <dbReference type="Proteomes" id="UP000600865"/>
    </source>
</evidence>
<dbReference type="RefSeq" id="WP_189587081.1">
    <property type="nucleotide sequence ID" value="NZ_BMYV01000003.1"/>
</dbReference>
<dbReference type="Pfam" id="PF04972">
    <property type="entry name" value="BON"/>
    <property type="match status" value="2"/>
</dbReference>